<accession>A0A9N9CR93</accession>
<name>A0A9N9CR93_9GLOM</name>
<feature type="region of interest" description="Disordered" evidence="7">
    <location>
        <begin position="413"/>
        <end position="445"/>
    </location>
</feature>
<dbReference type="Proteomes" id="UP000789739">
    <property type="component" value="Unassembled WGS sequence"/>
</dbReference>
<keyword evidence="4 6" id="KW-0819">tRNA processing</keyword>
<evidence type="ECO:0000313" key="9">
    <source>
        <dbReference type="Proteomes" id="UP000789739"/>
    </source>
</evidence>
<keyword evidence="5 6" id="KW-0539">Nucleus</keyword>
<comment type="similarity">
    <text evidence="2 6">Belongs to the TRM6/GCD10 family.</text>
</comment>
<comment type="caution">
    <text evidence="8">The sequence shown here is derived from an EMBL/GenBank/DDBJ whole genome shotgun (WGS) entry which is preliminary data.</text>
</comment>
<dbReference type="PANTHER" id="PTHR12945">
    <property type="entry name" value="TRANSLATION INITIATION FACTOR EIF3-RELATED"/>
    <property type="match status" value="1"/>
</dbReference>
<evidence type="ECO:0000313" key="8">
    <source>
        <dbReference type="EMBL" id="CAG8608177.1"/>
    </source>
</evidence>
<dbReference type="Pfam" id="PF04189">
    <property type="entry name" value="Gcd10p"/>
    <property type="match status" value="1"/>
</dbReference>
<reference evidence="8" key="1">
    <citation type="submission" date="2021-06" db="EMBL/GenBank/DDBJ databases">
        <authorList>
            <person name="Kallberg Y."/>
            <person name="Tangrot J."/>
            <person name="Rosling A."/>
        </authorList>
    </citation>
    <scope>NUCLEOTIDE SEQUENCE</scope>
    <source>
        <strain evidence="8">BR232B</strain>
    </source>
</reference>
<organism evidence="8 9">
    <name type="scientific">Paraglomus brasilianum</name>
    <dbReference type="NCBI Taxonomy" id="144538"/>
    <lineage>
        <taxon>Eukaryota</taxon>
        <taxon>Fungi</taxon>
        <taxon>Fungi incertae sedis</taxon>
        <taxon>Mucoromycota</taxon>
        <taxon>Glomeromycotina</taxon>
        <taxon>Glomeromycetes</taxon>
        <taxon>Paraglomerales</taxon>
        <taxon>Paraglomeraceae</taxon>
        <taxon>Paraglomus</taxon>
    </lineage>
</organism>
<gene>
    <name evidence="8" type="ORF">PBRASI_LOCUS8017</name>
</gene>
<sequence length="445" mass="50797">MEIQLAEGPQSLSEHQGQSQQEVGEDSHIIRPDQFVFLKMPSGNVKAVRLKKDTQVSLGKFGNFDTNSIIGHPYGYSYEIYEGTKAKVIKNVAFVEVDDTEANNREIVDDPAKQNLSHEEIERMKQEGVGGQEIIKKVVEGHSTFNKKTEYSKAKYIKRKEAKFSKVFTPVKPTLYSVWSYVYNNRSEKIRDLRIDTLSQILTLANVHANAKYIVIDDVRGMLISGVMERLGGYGLVLGIHEHETPNYDIVKYMNFTKKIADSLKTLSWIQVFKEDNEQDFLYKDESKLEEKDLEFYLRKKMRYERLNDARQALWQGEFDGLLVASQYQPKSIIEALLPYVAGSRPIVIYSIHKEILVDAFTYLRMSKQCINPEITESWLRNYQVLPGRTHPEMTISGGGGYILHAKRIINNDDPGDAGPSVETVKQQVDKSSSSQDQTMTDATE</sequence>
<dbReference type="PANTHER" id="PTHR12945:SF0">
    <property type="entry name" value="TRNA (ADENINE(58)-N(1))-METHYLTRANSFERASE NON-CATALYTIC SUBUNIT TRM6"/>
    <property type="match status" value="1"/>
</dbReference>
<evidence type="ECO:0000256" key="3">
    <source>
        <dbReference type="ARBA" id="ARBA00021704"/>
    </source>
</evidence>
<keyword evidence="9" id="KW-1185">Reference proteome</keyword>
<evidence type="ECO:0000256" key="2">
    <source>
        <dbReference type="ARBA" id="ARBA00008320"/>
    </source>
</evidence>
<evidence type="ECO:0000256" key="1">
    <source>
        <dbReference type="ARBA" id="ARBA00004123"/>
    </source>
</evidence>
<protein>
    <recommendedName>
        <fullName evidence="3 6">tRNA (adenine(58)-N(1))-methyltransferase non-catalytic subunit TRM6</fullName>
    </recommendedName>
</protein>
<evidence type="ECO:0000256" key="6">
    <source>
        <dbReference type="PIRNR" id="PIRNR038170"/>
    </source>
</evidence>
<evidence type="ECO:0000256" key="5">
    <source>
        <dbReference type="ARBA" id="ARBA00023242"/>
    </source>
</evidence>
<comment type="subcellular location">
    <subcellularLocation>
        <location evidence="1 6">Nucleus</location>
    </subcellularLocation>
</comment>
<dbReference type="GO" id="GO:0005634">
    <property type="term" value="C:nucleus"/>
    <property type="evidence" value="ECO:0007669"/>
    <property type="project" value="UniProtKB-SubCell"/>
</dbReference>
<dbReference type="GO" id="GO:0031515">
    <property type="term" value="C:tRNA (m1A) methyltransferase complex"/>
    <property type="evidence" value="ECO:0007669"/>
    <property type="project" value="UniProtKB-UniRule"/>
</dbReference>
<dbReference type="AlphaFoldDB" id="A0A9N9CR93"/>
<feature type="compositionally biased region" description="Low complexity" evidence="7">
    <location>
        <begin position="425"/>
        <end position="438"/>
    </location>
</feature>
<dbReference type="GO" id="GO:0030488">
    <property type="term" value="P:tRNA methylation"/>
    <property type="evidence" value="ECO:0007669"/>
    <property type="project" value="InterPro"/>
</dbReference>
<dbReference type="EMBL" id="CAJVPI010001344">
    <property type="protein sequence ID" value="CAG8608177.1"/>
    <property type="molecule type" value="Genomic_DNA"/>
</dbReference>
<dbReference type="Gene3D" id="3.10.330.20">
    <property type="match status" value="1"/>
</dbReference>
<evidence type="ECO:0000256" key="7">
    <source>
        <dbReference type="SAM" id="MobiDB-lite"/>
    </source>
</evidence>
<evidence type="ECO:0000256" key="4">
    <source>
        <dbReference type="ARBA" id="ARBA00022694"/>
    </source>
</evidence>
<dbReference type="OrthoDB" id="10254665at2759"/>
<dbReference type="InterPro" id="IPR017423">
    <property type="entry name" value="TRM6"/>
</dbReference>
<feature type="compositionally biased region" description="Polar residues" evidence="7">
    <location>
        <begin position="10"/>
        <end position="22"/>
    </location>
</feature>
<comment type="subunit">
    <text evidence="6">Heterotetramer.</text>
</comment>
<proteinExistence type="inferred from homology"/>
<feature type="region of interest" description="Disordered" evidence="7">
    <location>
        <begin position="1"/>
        <end position="25"/>
    </location>
</feature>
<dbReference type="PIRSF" id="PIRSF038170">
    <property type="entry name" value="tRNA_m1A_mtfrase"/>
    <property type="match status" value="1"/>
</dbReference>
<comment type="function">
    <text evidence="6">Substrate-binding subunit of tRNA (adenine-N1-)-methyltransferase, which catalyzes the formation of N1-methyladenine at position 58 (m1A58) in initiator methionyl-tRNA.</text>
</comment>